<evidence type="ECO:0000313" key="3">
    <source>
        <dbReference type="Proteomes" id="UP000031433"/>
    </source>
</evidence>
<accession>A0A0C1TTT0</accession>
<dbReference type="InterPro" id="IPR046648">
    <property type="entry name" value="DUF6760"/>
</dbReference>
<sequence length="59" mass="7056">MAGYPLDRIYEEVAFIAYYLHWPHDEIMGMEHRDRRRWCEEISRINRSANADATSIADL</sequence>
<name>A0A0C1TTT0_9BACT</name>
<evidence type="ECO:0000259" key="1">
    <source>
        <dbReference type="Pfam" id="PF20546"/>
    </source>
</evidence>
<gene>
    <name evidence="2" type="ORF">SE37_10020</name>
</gene>
<keyword evidence="3" id="KW-1185">Reference proteome</keyword>
<reference evidence="2 3" key="1">
    <citation type="submission" date="2015-01" db="EMBL/GenBank/DDBJ databases">
        <title>Genome sequence of the anaerobic bacterium Geobacter soli GSS01, a dissimilatory Fe(III) reducer from soil.</title>
        <authorList>
            <person name="Yang G."/>
            <person name="Zhou S."/>
        </authorList>
    </citation>
    <scope>NUCLEOTIDE SEQUENCE [LARGE SCALE GENOMIC DNA]</scope>
    <source>
        <strain evidence="2 3">GSS01</strain>
    </source>
</reference>
<dbReference type="AlphaFoldDB" id="A0A0C1TTT0"/>
<feature type="domain" description="DUF6760" evidence="1">
    <location>
        <begin position="7"/>
        <end position="55"/>
    </location>
</feature>
<dbReference type="Pfam" id="PF20546">
    <property type="entry name" value="DUF6760"/>
    <property type="match status" value="1"/>
</dbReference>
<protein>
    <submittedName>
        <fullName evidence="2">Phage protein</fullName>
    </submittedName>
</protein>
<comment type="caution">
    <text evidence="2">The sequence shown here is derived from an EMBL/GenBank/DDBJ whole genome shotgun (WGS) entry which is preliminary data.</text>
</comment>
<evidence type="ECO:0000313" key="2">
    <source>
        <dbReference type="EMBL" id="KIE44194.1"/>
    </source>
</evidence>
<organism evidence="2 3">
    <name type="scientific">Geobacter soli</name>
    <dbReference type="NCBI Taxonomy" id="1510391"/>
    <lineage>
        <taxon>Bacteria</taxon>
        <taxon>Pseudomonadati</taxon>
        <taxon>Thermodesulfobacteriota</taxon>
        <taxon>Desulfuromonadia</taxon>
        <taxon>Geobacterales</taxon>
        <taxon>Geobacteraceae</taxon>
        <taxon>Geobacter</taxon>
    </lineage>
</organism>
<dbReference type="EMBL" id="JXBL01000001">
    <property type="protein sequence ID" value="KIE44194.1"/>
    <property type="molecule type" value="Genomic_DNA"/>
</dbReference>
<dbReference type="Proteomes" id="UP000031433">
    <property type="component" value="Unassembled WGS sequence"/>
</dbReference>
<proteinExistence type="predicted"/>